<gene>
    <name evidence="1" type="ORF">EJA19_10620</name>
</gene>
<evidence type="ECO:0000313" key="1">
    <source>
        <dbReference type="EMBL" id="RSK39366.1"/>
    </source>
</evidence>
<dbReference type="AlphaFoldDB" id="A0A428JZ19"/>
<dbReference type="Proteomes" id="UP000270620">
    <property type="component" value="Unassembled WGS sequence"/>
</dbReference>
<comment type="caution">
    <text evidence="1">The sequence shown here is derived from an EMBL/GenBank/DDBJ whole genome shotgun (WGS) entry which is preliminary data.</text>
</comment>
<reference evidence="1 2" key="1">
    <citation type="submission" date="2018-12" db="EMBL/GenBank/DDBJ databases">
        <title>Mangrovimonas spongiae sp. nov., a novel member of the genus Mangrovimonas isolated from marine sponge.</title>
        <authorList>
            <person name="Zhuang L."/>
            <person name="Luo L."/>
        </authorList>
    </citation>
    <scope>NUCLEOTIDE SEQUENCE [LARGE SCALE GENOMIC DNA]</scope>
    <source>
        <strain evidence="1 2">HN-E26</strain>
    </source>
</reference>
<proteinExistence type="predicted"/>
<dbReference type="RefSeq" id="WP_125468338.1">
    <property type="nucleotide sequence ID" value="NZ_RWBG01000004.1"/>
</dbReference>
<dbReference type="EMBL" id="RWBG01000004">
    <property type="protein sequence ID" value="RSK39366.1"/>
    <property type="molecule type" value="Genomic_DNA"/>
</dbReference>
<accession>A0A428JZ19</accession>
<protein>
    <submittedName>
        <fullName evidence="1">PorT family protein</fullName>
    </submittedName>
</protein>
<sequence>MKHIITTIAFTFAMVFFVNGQNKNGIGFKGGINYNANGDYFESVNQNAKTPDRNIGYHFGLFGKVGNKLFIKPELVYTKTKSDYDDASFDMQKLDAPVLVGINFLNVFNAFAGPSFQYILDTEFDGINIDNVENDFSVGINFGFGVSFNKVGIDLRYERGFSDNEATFIDDNLGNGIVSRIDTRPDQLILSLSLLL</sequence>
<evidence type="ECO:0000313" key="2">
    <source>
        <dbReference type="Proteomes" id="UP000270620"/>
    </source>
</evidence>
<keyword evidence="2" id="KW-1185">Reference proteome</keyword>
<organism evidence="1 2">
    <name type="scientific">Mangrovimonas spongiae</name>
    <dbReference type="NCBI Taxonomy" id="2494697"/>
    <lineage>
        <taxon>Bacteria</taxon>
        <taxon>Pseudomonadati</taxon>
        <taxon>Bacteroidota</taxon>
        <taxon>Flavobacteriia</taxon>
        <taxon>Flavobacteriales</taxon>
        <taxon>Flavobacteriaceae</taxon>
        <taxon>Mangrovimonas</taxon>
    </lineage>
</organism>
<name>A0A428JZ19_9FLAO</name>
<dbReference type="OrthoDB" id="1431594at2"/>